<name>A0AAN8PK74_POLSC</name>
<accession>A0AAN8PK74</accession>
<gene>
    <name evidence="1" type="ORF">RUM43_010147</name>
</gene>
<evidence type="ECO:0000313" key="1">
    <source>
        <dbReference type="EMBL" id="KAK6636486.1"/>
    </source>
</evidence>
<organism evidence="1 2">
    <name type="scientific">Polyplax serrata</name>
    <name type="common">Common mouse louse</name>
    <dbReference type="NCBI Taxonomy" id="468196"/>
    <lineage>
        <taxon>Eukaryota</taxon>
        <taxon>Metazoa</taxon>
        <taxon>Ecdysozoa</taxon>
        <taxon>Arthropoda</taxon>
        <taxon>Hexapoda</taxon>
        <taxon>Insecta</taxon>
        <taxon>Pterygota</taxon>
        <taxon>Neoptera</taxon>
        <taxon>Paraneoptera</taxon>
        <taxon>Psocodea</taxon>
        <taxon>Troctomorpha</taxon>
        <taxon>Phthiraptera</taxon>
        <taxon>Anoplura</taxon>
        <taxon>Polyplacidae</taxon>
        <taxon>Polyplax</taxon>
    </lineage>
</organism>
<evidence type="ECO:0000313" key="2">
    <source>
        <dbReference type="Proteomes" id="UP001372834"/>
    </source>
</evidence>
<dbReference type="EMBL" id="JAWJWE010000004">
    <property type="protein sequence ID" value="KAK6636486.1"/>
    <property type="molecule type" value="Genomic_DNA"/>
</dbReference>
<reference evidence="1 2" key="1">
    <citation type="submission" date="2023-10" db="EMBL/GenBank/DDBJ databases">
        <title>Genomes of two closely related lineages of the louse Polyplax serrata with different host specificities.</title>
        <authorList>
            <person name="Martinu J."/>
            <person name="Tarabai H."/>
            <person name="Stefka J."/>
            <person name="Hypsa V."/>
        </authorList>
    </citation>
    <scope>NUCLEOTIDE SEQUENCE [LARGE SCALE GENOMIC DNA]</scope>
    <source>
        <strain evidence="1">HR10_N</strain>
    </source>
</reference>
<sequence length="78" mass="9076">MAATGIVTGLATFLQCPELSWPYLFVNLLSFKLFERPVDLQIRQLVPEDFTREERFGHLRTPHEHLHYASALNYIGKM</sequence>
<comment type="caution">
    <text evidence="1">The sequence shown here is derived from an EMBL/GenBank/DDBJ whole genome shotgun (WGS) entry which is preliminary data.</text>
</comment>
<dbReference type="AlphaFoldDB" id="A0AAN8PK74"/>
<protein>
    <submittedName>
        <fullName evidence="1">Uncharacterized protein</fullName>
    </submittedName>
</protein>
<proteinExistence type="predicted"/>
<dbReference type="Proteomes" id="UP001372834">
    <property type="component" value="Unassembled WGS sequence"/>
</dbReference>